<evidence type="ECO:0000313" key="2">
    <source>
        <dbReference type="Proteomes" id="UP000070096"/>
    </source>
</evidence>
<comment type="caution">
    <text evidence="1">The sequence shown here is derived from an EMBL/GenBank/DDBJ whole genome shotgun (WGS) entry which is preliminary data.</text>
</comment>
<proteinExistence type="predicted"/>
<accession>A0A139MXB5</accession>
<organism evidence="1 2">
    <name type="scientific">Streptococcus gordonii</name>
    <dbReference type="NCBI Taxonomy" id="1302"/>
    <lineage>
        <taxon>Bacteria</taxon>
        <taxon>Bacillati</taxon>
        <taxon>Bacillota</taxon>
        <taxon>Bacilli</taxon>
        <taxon>Lactobacillales</taxon>
        <taxon>Streptococcaceae</taxon>
        <taxon>Streptococcus</taxon>
    </lineage>
</organism>
<name>A0A139MXB5_STRGN</name>
<evidence type="ECO:0008006" key="3">
    <source>
        <dbReference type="Google" id="ProtNLM"/>
    </source>
</evidence>
<dbReference type="InterPro" id="IPR016024">
    <property type="entry name" value="ARM-type_fold"/>
</dbReference>
<gene>
    <name evidence="1" type="ORF">SGODD07_02129</name>
</gene>
<sequence>MTREELDNLFYKVPNGVDYADLLEEVDLEDVPEETINKLISLLSSDDDFLRYKASRLLTIWGLKEGFDVLTQMFVAGKLEGYIPHRLYSYDDTNRIILDALTSYWANQSDIGNGDKARQEIFPYVCKIIEQAEKGYYDLSYFYYLVENNGFSEYIPYLKHFLSVIMDKPEDNYWRIHDTLKLFLEIEPDYVEKLLEEKDKSLANFGLEEENEGN</sequence>
<dbReference type="AlphaFoldDB" id="A0A139MXB5"/>
<dbReference type="EMBL" id="LQRC01000279">
    <property type="protein sequence ID" value="KXT68187.1"/>
    <property type="molecule type" value="Genomic_DNA"/>
</dbReference>
<evidence type="ECO:0000313" key="1">
    <source>
        <dbReference type="EMBL" id="KXT68187.1"/>
    </source>
</evidence>
<reference evidence="1 2" key="1">
    <citation type="submission" date="2016-01" db="EMBL/GenBank/DDBJ databases">
        <title>Highly variable Streptococcus oralis are common among viridans streptococci isolated from primates.</title>
        <authorList>
            <person name="Denapaite D."/>
            <person name="Rieger M."/>
            <person name="Koendgen S."/>
            <person name="Brueckner R."/>
            <person name="Ochigava I."/>
            <person name="Kappeler P."/>
            <person name="Maetz-Rensing K."/>
            <person name="Leendertz F."/>
            <person name="Hakenbeck R."/>
        </authorList>
    </citation>
    <scope>NUCLEOTIDE SEQUENCE [LARGE SCALE GENOMIC DNA]</scope>
    <source>
        <strain evidence="1 2">DD07</strain>
    </source>
</reference>
<protein>
    <recommendedName>
        <fullName evidence="3">HEAT repeat domain-containing protein</fullName>
    </recommendedName>
</protein>
<dbReference type="SUPFAM" id="SSF48371">
    <property type="entry name" value="ARM repeat"/>
    <property type="match status" value="1"/>
</dbReference>
<dbReference type="Proteomes" id="UP000070096">
    <property type="component" value="Unassembled WGS sequence"/>
</dbReference>
<dbReference type="PATRIC" id="fig|1302.21.peg.2356"/>